<organism evidence="7 8">
    <name type="scientific">Neocallimastix californiae</name>
    <dbReference type="NCBI Taxonomy" id="1754190"/>
    <lineage>
        <taxon>Eukaryota</taxon>
        <taxon>Fungi</taxon>
        <taxon>Fungi incertae sedis</taxon>
        <taxon>Chytridiomycota</taxon>
        <taxon>Chytridiomycota incertae sedis</taxon>
        <taxon>Neocallimastigomycetes</taxon>
        <taxon>Neocallimastigales</taxon>
        <taxon>Neocallimastigaceae</taxon>
        <taxon>Neocallimastix</taxon>
    </lineage>
</organism>
<feature type="transmembrane region" description="Helical" evidence="6">
    <location>
        <begin position="6"/>
        <end position="22"/>
    </location>
</feature>
<evidence type="ECO:0000313" key="8">
    <source>
        <dbReference type="Proteomes" id="UP000193920"/>
    </source>
</evidence>
<dbReference type="PANTHER" id="PTHR43391">
    <property type="entry name" value="RETINOL DEHYDROGENASE-RELATED"/>
    <property type="match status" value="1"/>
</dbReference>
<reference evidence="7 8" key="1">
    <citation type="submission" date="2016-08" db="EMBL/GenBank/DDBJ databases">
        <title>A Parts List for Fungal Cellulosomes Revealed by Comparative Genomics.</title>
        <authorList>
            <consortium name="DOE Joint Genome Institute"/>
            <person name="Haitjema C.H."/>
            <person name="Gilmore S.P."/>
            <person name="Henske J.K."/>
            <person name="Solomon K.V."/>
            <person name="De Groot R."/>
            <person name="Kuo A."/>
            <person name="Mondo S.J."/>
            <person name="Salamov A.A."/>
            <person name="Labutti K."/>
            <person name="Zhao Z."/>
            <person name="Chiniquy J."/>
            <person name="Barry K."/>
            <person name="Brewer H.M."/>
            <person name="Purvine S.O."/>
            <person name="Wright A.T."/>
            <person name="Boxma B."/>
            <person name="Van Alen T."/>
            <person name="Hackstein J.H."/>
            <person name="Baker S.E."/>
            <person name="Grigoriev I.V."/>
            <person name="O'Malley M.A."/>
        </authorList>
    </citation>
    <scope>NUCLEOTIDE SEQUENCE [LARGE SCALE GENOMIC DNA]</scope>
    <source>
        <strain evidence="7 8">G1</strain>
    </source>
</reference>
<evidence type="ECO:0000313" key="7">
    <source>
        <dbReference type="EMBL" id="ORY70858.1"/>
    </source>
</evidence>
<sequence>MIIFYILITCIIIFTINFILKGKPRIINDEKVLILGASSGIGKCVALEYAARNAKIILAARRTELLEQVKKECLALEKTKVVEIIKCDITVEEDLIAVVEKVKKEFGVLNTVIVNAGVINVLSFDDLLNNDKGVQGKDSESTKVIDKIMKINTYGPIYAAKYFIPLLKETKGRFVVVSSLAALIAAPTRALYAASKHALMGFFNSLRMELADTGVSITLVCPGSVSDTGLRSSAVDISSSSSNATSEKKEEDKDELKPKKEKKSLFSFLKITPQKCAKAIVEASDWRTKEVVIPGIYKVAVILNALAPSLIEVGAKLKYHFKK</sequence>
<name>A0A1Y2EH14_9FUNG</name>
<evidence type="ECO:0000256" key="3">
    <source>
        <dbReference type="ARBA" id="ARBA00023002"/>
    </source>
</evidence>
<dbReference type="InterPro" id="IPR020904">
    <property type="entry name" value="Sc_DH/Rdtase_CS"/>
</dbReference>
<dbReference type="Gene3D" id="3.40.50.720">
    <property type="entry name" value="NAD(P)-binding Rossmann-like Domain"/>
    <property type="match status" value="1"/>
</dbReference>
<keyword evidence="6" id="KW-1133">Transmembrane helix</keyword>
<keyword evidence="6" id="KW-0472">Membrane</keyword>
<dbReference type="PRINTS" id="PR00080">
    <property type="entry name" value="SDRFAMILY"/>
</dbReference>
<evidence type="ECO:0000256" key="1">
    <source>
        <dbReference type="ARBA" id="ARBA00006484"/>
    </source>
</evidence>
<keyword evidence="6" id="KW-0812">Transmembrane</keyword>
<feature type="compositionally biased region" description="Basic and acidic residues" evidence="5">
    <location>
        <begin position="246"/>
        <end position="258"/>
    </location>
</feature>
<keyword evidence="3" id="KW-0560">Oxidoreductase</keyword>
<comment type="caution">
    <text evidence="7">The sequence shown here is derived from an EMBL/GenBank/DDBJ whole genome shotgun (WGS) entry which is preliminary data.</text>
</comment>
<feature type="compositionally biased region" description="Low complexity" evidence="5">
    <location>
        <begin position="236"/>
        <end position="245"/>
    </location>
</feature>
<dbReference type="Proteomes" id="UP000193920">
    <property type="component" value="Unassembled WGS sequence"/>
</dbReference>
<dbReference type="PRINTS" id="PR00081">
    <property type="entry name" value="GDHRDH"/>
</dbReference>
<dbReference type="EMBL" id="MCOG01000041">
    <property type="protein sequence ID" value="ORY70858.1"/>
    <property type="molecule type" value="Genomic_DNA"/>
</dbReference>
<protein>
    <submittedName>
        <fullName evidence="7">NAD(P)-binding protein</fullName>
    </submittedName>
</protein>
<keyword evidence="2" id="KW-0521">NADP</keyword>
<keyword evidence="8" id="KW-1185">Reference proteome</keyword>
<evidence type="ECO:0000256" key="2">
    <source>
        <dbReference type="ARBA" id="ARBA00022857"/>
    </source>
</evidence>
<dbReference type="AlphaFoldDB" id="A0A1Y2EH14"/>
<evidence type="ECO:0000256" key="4">
    <source>
        <dbReference type="RuleBase" id="RU000363"/>
    </source>
</evidence>
<dbReference type="PROSITE" id="PS00061">
    <property type="entry name" value="ADH_SHORT"/>
    <property type="match status" value="1"/>
</dbReference>
<dbReference type="SUPFAM" id="SSF51735">
    <property type="entry name" value="NAD(P)-binding Rossmann-fold domains"/>
    <property type="match status" value="1"/>
</dbReference>
<dbReference type="GO" id="GO:0005829">
    <property type="term" value="C:cytosol"/>
    <property type="evidence" value="ECO:0007669"/>
    <property type="project" value="TreeGrafter"/>
</dbReference>
<dbReference type="InterPro" id="IPR036291">
    <property type="entry name" value="NAD(P)-bd_dom_sf"/>
</dbReference>
<evidence type="ECO:0000256" key="5">
    <source>
        <dbReference type="SAM" id="MobiDB-lite"/>
    </source>
</evidence>
<dbReference type="InterPro" id="IPR002347">
    <property type="entry name" value="SDR_fam"/>
</dbReference>
<gene>
    <name evidence="7" type="ORF">LY90DRAFT_700116</name>
</gene>
<dbReference type="PANTHER" id="PTHR43391:SF14">
    <property type="entry name" value="DEHYDROGENASE_REDUCTASE SDR FAMILY PROTEIN 7-LIKE"/>
    <property type="match status" value="1"/>
</dbReference>
<dbReference type="STRING" id="1754190.A0A1Y2EH14"/>
<evidence type="ECO:0000256" key="6">
    <source>
        <dbReference type="SAM" id="Phobius"/>
    </source>
</evidence>
<dbReference type="OrthoDB" id="1933717at2759"/>
<dbReference type="Pfam" id="PF00106">
    <property type="entry name" value="adh_short"/>
    <property type="match status" value="1"/>
</dbReference>
<accession>A0A1Y2EH14</accession>
<proteinExistence type="inferred from homology"/>
<comment type="similarity">
    <text evidence="1 4">Belongs to the short-chain dehydrogenases/reductases (SDR) family.</text>
</comment>
<feature type="region of interest" description="Disordered" evidence="5">
    <location>
        <begin position="236"/>
        <end position="258"/>
    </location>
</feature>
<dbReference type="GO" id="GO:0016491">
    <property type="term" value="F:oxidoreductase activity"/>
    <property type="evidence" value="ECO:0007669"/>
    <property type="project" value="UniProtKB-KW"/>
</dbReference>